<evidence type="ECO:0000313" key="3">
    <source>
        <dbReference type="EMBL" id="CAB4677136.1"/>
    </source>
</evidence>
<evidence type="ECO:0000256" key="2">
    <source>
        <dbReference type="SAM" id="Phobius"/>
    </source>
</evidence>
<gene>
    <name evidence="3" type="ORF">UFOPK2310_00982</name>
</gene>
<feature type="transmembrane region" description="Helical" evidence="2">
    <location>
        <begin position="181"/>
        <end position="201"/>
    </location>
</feature>
<sequence length="244" mass="26469">MGESLSPVEVAREAQKHQEHSKAHGQPAGHWRIVQIAEAILLAAVTVFAAWSGFAAAAYGTESRVAFAESSTADTDADAKAIEANEVQNFDESAFYAWLQARSMGDPAAMSFAEQRFEPNLETAFQAWLGTNPETNLEAPPTPFDMAEYKRPLLAESEVLTVQADTYYSDGVFAGNLSDQYIRLTVLLAGVLFLVGIGSTFTMVSLRYGLIGLGLILLILATVYMVHLPQPTFNLGVPTQLVIH</sequence>
<protein>
    <submittedName>
        <fullName evidence="3">Unannotated protein</fullName>
    </submittedName>
</protein>
<proteinExistence type="predicted"/>
<reference evidence="3" key="1">
    <citation type="submission" date="2020-05" db="EMBL/GenBank/DDBJ databases">
        <authorList>
            <person name="Chiriac C."/>
            <person name="Salcher M."/>
            <person name="Ghai R."/>
            <person name="Kavagutti S V."/>
        </authorList>
    </citation>
    <scope>NUCLEOTIDE SEQUENCE</scope>
</reference>
<keyword evidence="2" id="KW-1133">Transmembrane helix</keyword>
<feature type="transmembrane region" description="Helical" evidence="2">
    <location>
        <begin position="39"/>
        <end position="59"/>
    </location>
</feature>
<accession>A0A6J6MTF9</accession>
<feature type="transmembrane region" description="Helical" evidence="2">
    <location>
        <begin position="208"/>
        <end position="227"/>
    </location>
</feature>
<evidence type="ECO:0000256" key="1">
    <source>
        <dbReference type="SAM" id="MobiDB-lite"/>
    </source>
</evidence>
<feature type="compositionally biased region" description="Basic and acidic residues" evidence="1">
    <location>
        <begin position="10"/>
        <end position="22"/>
    </location>
</feature>
<keyword evidence="2" id="KW-0812">Transmembrane</keyword>
<organism evidence="3">
    <name type="scientific">freshwater metagenome</name>
    <dbReference type="NCBI Taxonomy" id="449393"/>
    <lineage>
        <taxon>unclassified sequences</taxon>
        <taxon>metagenomes</taxon>
        <taxon>ecological metagenomes</taxon>
    </lineage>
</organism>
<dbReference type="AlphaFoldDB" id="A0A6J6MTF9"/>
<feature type="region of interest" description="Disordered" evidence="1">
    <location>
        <begin position="1"/>
        <end position="27"/>
    </location>
</feature>
<name>A0A6J6MTF9_9ZZZZ</name>
<dbReference type="EMBL" id="CAEZWW010000116">
    <property type="protein sequence ID" value="CAB4677136.1"/>
    <property type="molecule type" value="Genomic_DNA"/>
</dbReference>
<keyword evidence="2" id="KW-0472">Membrane</keyword>